<proteinExistence type="predicted"/>
<accession>A0A9E7I8G5</accession>
<evidence type="ECO:0000313" key="5">
    <source>
        <dbReference type="Proteomes" id="UP001055439"/>
    </source>
</evidence>
<evidence type="ECO:0000259" key="3">
    <source>
        <dbReference type="Pfam" id="PF14389"/>
    </source>
</evidence>
<feature type="coiled-coil region" evidence="1">
    <location>
        <begin position="123"/>
        <end position="150"/>
    </location>
</feature>
<dbReference type="PANTHER" id="PTHR46248:SF9">
    <property type="entry name" value="EXPRESSED PROTEIN"/>
    <property type="match status" value="1"/>
</dbReference>
<reference evidence="4" key="1">
    <citation type="submission" date="2022-05" db="EMBL/GenBank/DDBJ databases">
        <title>The Musa troglodytarum L. genome provides insights into the mechanism of non-climacteric behaviour and enrichment of carotenoids.</title>
        <authorList>
            <person name="Wang J."/>
        </authorList>
    </citation>
    <scope>NUCLEOTIDE SEQUENCE</scope>
    <source>
        <tissue evidence="4">Leaf</tissue>
    </source>
</reference>
<dbReference type="PANTHER" id="PTHR46248">
    <property type="entry name" value="EXPRESSED PROTEIN"/>
    <property type="match status" value="1"/>
</dbReference>
<dbReference type="InterPro" id="IPR025757">
    <property type="entry name" value="MIP1_Leuzipper"/>
</dbReference>
<organism evidence="4 5">
    <name type="scientific">Musa troglodytarum</name>
    <name type="common">fe'i banana</name>
    <dbReference type="NCBI Taxonomy" id="320322"/>
    <lineage>
        <taxon>Eukaryota</taxon>
        <taxon>Viridiplantae</taxon>
        <taxon>Streptophyta</taxon>
        <taxon>Embryophyta</taxon>
        <taxon>Tracheophyta</taxon>
        <taxon>Spermatophyta</taxon>
        <taxon>Magnoliopsida</taxon>
        <taxon>Liliopsida</taxon>
        <taxon>Zingiberales</taxon>
        <taxon>Musaceae</taxon>
        <taxon>Musa</taxon>
    </lineage>
</organism>
<gene>
    <name evidence="4" type="ORF">MUK42_04498</name>
</gene>
<feature type="region of interest" description="Disordered" evidence="2">
    <location>
        <begin position="46"/>
        <end position="75"/>
    </location>
</feature>
<evidence type="ECO:0000256" key="1">
    <source>
        <dbReference type="SAM" id="Coils"/>
    </source>
</evidence>
<sequence length="196" mass="21872">MGNGVGVAQHFHSIVSSEDLGADTNGGEWTREEEVTMSARAPIGVQAMKASSRDDKGNRSMVSEQGPGGVQSRRERKIALQQDVDKLRKKLRHEENVHRVLARAFTRPLGVLPRLPPYLPSHTLKLLAEVAVLEEEVVRLEEQVVNFLQGLYQEAIYGSSSEQNRFPIGEIETACQFGEFRSCRNQKTFVLVTVDV</sequence>
<name>A0A9E7I8G5_9LILI</name>
<keyword evidence="5" id="KW-1185">Reference proteome</keyword>
<protein>
    <recommendedName>
        <fullName evidence="3">Ternary complex factor MIP1 leucine-zipper domain-containing protein</fullName>
    </recommendedName>
</protein>
<feature type="non-terminal residue" evidence="4">
    <location>
        <position position="196"/>
    </location>
</feature>
<dbReference type="Proteomes" id="UP001055439">
    <property type="component" value="Chromosome 9"/>
</dbReference>
<dbReference type="AlphaFoldDB" id="A0A9E7I8G5"/>
<evidence type="ECO:0000313" key="4">
    <source>
        <dbReference type="EMBL" id="URE47354.1"/>
    </source>
</evidence>
<keyword evidence="1" id="KW-0175">Coiled coil</keyword>
<dbReference type="OrthoDB" id="418495at2759"/>
<dbReference type="EMBL" id="CP097511">
    <property type="protein sequence ID" value="URE47354.1"/>
    <property type="molecule type" value="Genomic_DNA"/>
</dbReference>
<evidence type="ECO:0000256" key="2">
    <source>
        <dbReference type="SAM" id="MobiDB-lite"/>
    </source>
</evidence>
<feature type="domain" description="Ternary complex factor MIP1 leucine-zipper" evidence="3">
    <location>
        <begin position="73"/>
        <end position="154"/>
    </location>
</feature>
<dbReference type="Pfam" id="PF14389">
    <property type="entry name" value="Lzipper-MIP1"/>
    <property type="match status" value="1"/>
</dbReference>